<proteinExistence type="predicted"/>
<feature type="domain" description="Rhamnogalacturonase A/B/Epimerase-like pectate lyase" evidence="2">
    <location>
        <begin position="92"/>
        <end position="167"/>
    </location>
</feature>
<protein>
    <recommendedName>
        <fullName evidence="2">Rhamnogalacturonase A/B/Epimerase-like pectate lyase domain-containing protein</fullName>
    </recommendedName>
</protein>
<dbReference type="EMBL" id="CP012159">
    <property type="protein sequence ID" value="AKT43785.1"/>
    <property type="molecule type" value="Genomic_DNA"/>
</dbReference>
<sequence>MRPSSPALPLVALLMLAGCAAEEASPKAPRSNDDGGAGGPSVPWRSALYEETWTPSTTDAEGRFLHDFSYAGYRHGEAEPGAPEGAELFDVVDRYGADPEGVTDATAAIQQAIDDAAALGGGVVFFPAGLYRVDDVLSVSASSVVLRGEGPEASRLFFTRSQGMSDAAHITFTGSATSDLELRLRTDATPRGEVLEVDDAADLAPGDDVEVGWVISADFVEEHGMTGTWQAFNETWQPWFRRAVVAVDRSRAPHRIQLDVPLRYPAKVRDRASVRRVHGLLRECGVESLGVSNAVGWDQAWEVTRTHVIDLRQVKDCWIRDVASFPSPVAPREGPGASAHLLSGGVLLADAKQVTVDRTRLGFAQNRGVGGNGYLFEVQRSSELLIQDSQGEAGRHNFIQNWGFGTTGCVLLRVESRGGTSMLGKDESLSTTGMSEFHHSLALANLVDSSAFDDGFSIVNRNDESTGAGHTGTQNVLWRLRGGGMVRSLQFGMGYLIGTEGLTAVTETPLPMSAGTEPVDWVEGLGQGAQLEPASLYDDQRRRRLGR</sequence>
<evidence type="ECO:0000313" key="4">
    <source>
        <dbReference type="Proteomes" id="UP000067626"/>
    </source>
</evidence>
<dbReference type="PROSITE" id="PS51257">
    <property type="entry name" value="PROKAR_LIPOPROTEIN"/>
    <property type="match status" value="1"/>
</dbReference>
<dbReference type="AlphaFoldDB" id="A0A0K1ES79"/>
<keyword evidence="1" id="KW-0732">Signal</keyword>
<organism evidence="3 4">
    <name type="scientific">Chondromyces crocatus</name>
    <dbReference type="NCBI Taxonomy" id="52"/>
    <lineage>
        <taxon>Bacteria</taxon>
        <taxon>Pseudomonadati</taxon>
        <taxon>Myxococcota</taxon>
        <taxon>Polyangia</taxon>
        <taxon>Polyangiales</taxon>
        <taxon>Polyangiaceae</taxon>
        <taxon>Chondromyces</taxon>
    </lineage>
</organism>
<dbReference type="InterPro" id="IPR024535">
    <property type="entry name" value="RHGA/B-epi-like_pectate_lyase"/>
</dbReference>
<name>A0A0K1ES79_CHOCO</name>
<dbReference type="Gene3D" id="2.160.20.10">
    <property type="entry name" value="Single-stranded right-handed beta-helix, Pectin lyase-like"/>
    <property type="match status" value="1"/>
</dbReference>
<evidence type="ECO:0000259" key="2">
    <source>
        <dbReference type="Pfam" id="PF12708"/>
    </source>
</evidence>
<dbReference type="InterPro" id="IPR011050">
    <property type="entry name" value="Pectin_lyase_fold/virulence"/>
</dbReference>
<dbReference type="STRING" id="52.CMC5_080220"/>
<dbReference type="Proteomes" id="UP000067626">
    <property type="component" value="Chromosome"/>
</dbReference>
<evidence type="ECO:0000256" key="1">
    <source>
        <dbReference type="SAM" id="SignalP"/>
    </source>
</evidence>
<dbReference type="SUPFAM" id="SSF51126">
    <property type="entry name" value="Pectin lyase-like"/>
    <property type="match status" value="1"/>
</dbReference>
<dbReference type="PATRIC" id="fig|52.7.peg.8824"/>
<keyword evidence="4" id="KW-1185">Reference proteome</keyword>
<feature type="chain" id="PRO_5005459936" description="Rhamnogalacturonase A/B/Epimerase-like pectate lyase domain-containing protein" evidence="1">
    <location>
        <begin position="21"/>
        <end position="547"/>
    </location>
</feature>
<gene>
    <name evidence="3" type="ORF">CMC5_080220</name>
</gene>
<evidence type="ECO:0000313" key="3">
    <source>
        <dbReference type="EMBL" id="AKT43785.1"/>
    </source>
</evidence>
<dbReference type="InterPro" id="IPR012334">
    <property type="entry name" value="Pectin_lyas_fold"/>
</dbReference>
<dbReference type="RefSeq" id="WP_050435203.1">
    <property type="nucleotide sequence ID" value="NZ_CP012159.1"/>
</dbReference>
<dbReference type="OrthoDB" id="5488826at2"/>
<accession>A0A0K1ES79</accession>
<dbReference type="Pfam" id="PF12708">
    <property type="entry name" value="Pect-lyase_RHGA_epim"/>
    <property type="match status" value="1"/>
</dbReference>
<feature type="signal peptide" evidence="1">
    <location>
        <begin position="1"/>
        <end position="20"/>
    </location>
</feature>
<reference evidence="3 4" key="1">
    <citation type="submission" date="2015-07" db="EMBL/GenBank/DDBJ databases">
        <title>Genome analysis of myxobacterium Chondromyces crocatus Cm c5 reveals a high potential for natural compound synthesis and the genetic basis for the loss of fruiting body formation.</title>
        <authorList>
            <person name="Zaburannyi N."/>
            <person name="Bunk B."/>
            <person name="Maier J."/>
            <person name="Overmann J."/>
            <person name="Mueller R."/>
        </authorList>
    </citation>
    <scope>NUCLEOTIDE SEQUENCE [LARGE SCALE GENOMIC DNA]</scope>
    <source>
        <strain evidence="3 4">Cm c5</strain>
    </source>
</reference>
<dbReference type="KEGG" id="ccro:CMC5_080220"/>